<reference evidence="1 2" key="1">
    <citation type="journal article" date="2016" name="Int. J. Syst. Evol. Microbiol.">
        <title>Paraphotobacterium marinum gen. nov., sp. nov., a member of the family Vibrionaceae, isolated from surface seawater.</title>
        <authorList>
            <person name="Huang Z."/>
            <person name="Dong C."/>
            <person name="Shao Z."/>
        </authorList>
    </citation>
    <scope>NUCLEOTIDE SEQUENCE [LARGE SCALE GENOMIC DNA]</scope>
    <source>
        <strain evidence="1 2">NSCS20N07D</strain>
    </source>
</reference>
<sequence>MFIIPHESYILPKGRSELIINDYSLIRVLKDHFLKNDPISIAHIEDGDIQNFDKISAIVTSIEIIDFNTNNDSNCFTITIEGVNKLLVHQISYTNTSILKARTQALKNWLDIPLEKNLTHVAHKLCDFYANNTSIGKFYPKKELDNASWVAQRWLEILPINSDHKRLLISQDNPNLTLLFLNKLLEKTNF</sequence>
<accession>A0A220VBA7</accession>
<dbReference type="AlphaFoldDB" id="A0A220VBA7"/>
<dbReference type="RefSeq" id="WP_089072568.1">
    <property type="nucleotide sequence ID" value="NZ_CBCSAM010000001.1"/>
</dbReference>
<evidence type="ECO:0000313" key="1">
    <source>
        <dbReference type="EMBL" id="ASK77658.1"/>
    </source>
</evidence>
<name>A0A220VBA7_9GAMM</name>
<evidence type="ECO:0000313" key="2">
    <source>
        <dbReference type="Proteomes" id="UP000242175"/>
    </source>
</evidence>
<dbReference type="OrthoDB" id="8558970at2"/>
<organism evidence="1 2">
    <name type="scientific">Paraphotobacterium marinum</name>
    <dbReference type="NCBI Taxonomy" id="1755811"/>
    <lineage>
        <taxon>Bacteria</taxon>
        <taxon>Pseudomonadati</taxon>
        <taxon>Pseudomonadota</taxon>
        <taxon>Gammaproteobacteria</taxon>
        <taxon>Vibrionales</taxon>
        <taxon>Vibrionaceae</taxon>
        <taxon>Paraphotobacterium</taxon>
    </lineage>
</organism>
<dbReference type="InterPro" id="IPR015947">
    <property type="entry name" value="PUA-like_sf"/>
</dbReference>
<dbReference type="KEGG" id="pmai:CF386_00415"/>
<keyword evidence="2" id="KW-1185">Reference proteome</keyword>
<gene>
    <name evidence="1" type="ORF">CF386_00415</name>
</gene>
<dbReference type="Gene3D" id="1.10.4060.10">
    <property type="entry name" value="BPP1347 like domain"/>
    <property type="match status" value="1"/>
</dbReference>
<protein>
    <recommendedName>
        <fullName evidence="3">Lon protease</fullName>
    </recommendedName>
</protein>
<dbReference type="EMBL" id="CP022355">
    <property type="protein sequence ID" value="ASK77658.1"/>
    <property type="molecule type" value="Genomic_DNA"/>
</dbReference>
<dbReference type="Proteomes" id="UP000242175">
    <property type="component" value="Chromosome large"/>
</dbReference>
<dbReference type="SUPFAM" id="SSF88697">
    <property type="entry name" value="PUA domain-like"/>
    <property type="match status" value="1"/>
</dbReference>
<proteinExistence type="predicted"/>
<evidence type="ECO:0008006" key="3">
    <source>
        <dbReference type="Google" id="ProtNLM"/>
    </source>
</evidence>